<feature type="transmembrane region" description="Helical" evidence="2">
    <location>
        <begin position="482"/>
        <end position="506"/>
    </location>
</feature>
<name>A0A9P6FVB1_9FUNG</name>
<feature type="compositionally biased region" description="Basic and acidic residues" evidence="1">
    <location>
        <begin position="238"/>
        <end position="248"/>
    </location>
</feature>
<feature type="transmembrane region" description="Helical" evidence="2">
    <location>
        <begin position="518"/>
        <end position="540"/>
    </location>
</feature>
<feature type="compositionally biased region" description="Acidic residues" evidence="1">
    <location>
        <begin position="403"/>
        <end position="412"/>
    </location>
</feature>
<feature type="compositionally biased region" description="Polar residues" evidence="1">
    <location>
        <begin position="251"/>
        <end position="261"/>
    </location>
</feature>
<feature type="compositionally biased region" description="Gly residues" evidence="1">
    <location>
        <begin position="383"/>
        <end position="395"/>
    </location>
</feature>
<proteinExistence type="predicted"/>
<keyword evidence="2" id="KW-0812">Transmembrane</keyword>
<comment type="caution">
    <text evidence="3">The sequence shown here is derived from an EMBL/GenBank/DDBJ whole genome shotgun (WGS) entry which is preliminary data.</text>
</comment>
<feature type="compositionally biased region" description="Low complexity" evidence="1">
    <location>
        <begin position="1"/>
        <end position="12"/>
    </location>
</feature>
<protein>
    <submittedName>
        <fullName evidence="3">Uncharacterized protein</fullName>
    </submittedName>
</protein>
<sequence length="587" mass="63425">MISPGSASGSGSRLLAERDTDRMMDAHGYSSDAQKRGRDRQRAMSGQLAEISNNPPRRPKENHGSRLHSLSPPPPPGQEHRHSGSYWPDDGPHASGGDFHPDQTRPFLGYEPPPPVLSGFTRSSSPGRYPPPVHSRPSSHQQKSRPLSATSDSEHGYGPSRQSPIRGSEPSSRHRTREQIESDRRRRDAIGGGVGGARRLSGLNQVVNASAGEDEDASVVTSPTSNGAGVASNSRPPVNRDRLSRAKEWVANNSREASSQGLDDHRVAAAAGGGGGGGRARRDSDYDPMVLPGGFRPHYRTSMDSGNYILVSPTRGSYGDGYYDSQERVAMISQSHYHALQRNRASMDENGRYWDHQLDSYELDRYRHSHMAQEYEYDLSSSGAGGRGGGRGGHYGYPPGGPDDVDIEDEAESTLAPGSTTGNGAGSGANKAKRTQENSEKASKTPEGANRADGLDASTPTTAVDEEMSALDLPRPPNKKRFILRLISLGCSLLVLLFLIAAAPVSKSSSPFTSSAGLAFHYVITILSILVCVGFVAHYFRRKLQRKPKMKRFILIGIDILMTLAWLVDVFICISKFPCAVGGQDGW</sequence>
<feature type="region of interest" description="Disordered" evidence="1">
    <location>
        <begin position="379"/>
        <end position="459"/>
    </location>
</feature>
<dbReference type="OrthoDB" id="3253553at2759"/>
<feature type="region of interest" description="Disordered" evidence="1">
    <location>
        <begin position="1"/>
        <end position="287"/>
    </location>
</feature>
<reference evidence="3" key="1">
    <citation type="journal article" date="2020" name="Fungal Divers.">
        <title>Resolving the Mortierellaceae phylogeny through synthesis of multi-gene phylogenetics and phylogenomics.</title>
        <authorList>
            <person name="Vandepol N."/>
            <person name="Liber J."/>
            <person name="Desiro A."/>
            <person name="Na H."/>
            <person name="Kennedy M."/>
            <person name="Barry K."/>
            <person name="Grigoriev I.V."/>
            <person name="Miller A.N."/>
            <person name="O'Donnell K."/>
            <person name="Stajich J.E."/>
            <person name="Bonito G."/>
        </authorList>
    </citation>
    <scope>NUCLEOTIDE SEQUENCE</scope>
    <source>
        <strain evidence="3">KOD1015</strain>
    </source>
</reference>
<evidence type="ECO:0000256" key="1">
    <source>
        <dbReference type="SAM" id="MobiDB-lite"/>
    </source>
</evidence>
<keyword evidence="2" id="KW-0472">Membrane</keyword>
<accession>A0A9P6FVB1</accession>
<feature type="compositionally biased region" description="Basic and acidic residues" evidence="1">
    <location>
        <begin position="177"/>
        <end position="189"/>
    </location>
</feature>
<feature type="compositionally biased region" description="Basic and acidic residues" evidence="1">
    <location>
        <begin position="33"/>
        <end position="42"/>
    </location>
</feature>
<evidence type="ECO:0000313" key="3">
    <source>
        <dbReference type="EMBL" id="KAF9582513.1"/>
    </source>
</evidence>
<organism evidence="3 4">
    <name type="scientific">Lunasporangiospora selenospora</name>
    <dbReference type="NCBI Taxonomy" id="979761"/>
    <lineage>
        <taxon>Eukaryota</taxon>
        <taxon>Fungi</taxon>
        <taxon>Fungi incertae sedis</taxon>
        <taxon>Mucoromycota</taxon>
        <taxon>Mortierellomycotina</taxon>
        <taxon>Mortierellomycetes</taxon>
        <taxon>Mortierellales</taxon>
        <taxon>Mortierellaceae</taxon>
        <taxon>Lunasporangiospora</taxon>
    </lineage>
</organism>
<dbReference type="EMBL" id="JAABOA010001024">
    <property type="protein sequence ID" value="KAF9582513.1"/>
    <property type="molecule type" value="Genomic_DNA"/>
</dbReference>
<feature type="compositionally biased region" description="Polar residues" evidence="1">
    <location>
        <begin position="219"/>
        <end position="236"/>
    </location>
</feature>
<dbReference type="AlphaFoldDB" id="A0A9P6FVB1"/>
<gene>
    <name evidence="3" type="ORF">BGW38_000116</name>
</gene>
<feature type="compositionally biased region" description="Polar residues" evidence="1">
    <location>
        <begin position="136"/>
        <end position="151"/>
    </location>
</feature>
<evidence type="ECO:0000313" key="4">
    <source>
        <dbReference type="Proteomes" id="UP000780801"/>
    </source>
</evidence>
<keyword evidence="4" id="KW-1185">Reference proteome</keyword>
<keyword evidence="2" id="KW-1133">Transmembrane helix</keyword>
<feature type="compositionally biased region" description="Basic and acidic residues" evidence="1">
    <location>
        <begin position="15"/>
        <end position="25"/>
    </location>
</feature>
<dbReference type="Proteomes" id="UP000780801">
    <property type="component" value="Unassembled WGS sequence"/>
</dbReference>
<feature type="compositionally biased region" description="Basic and acidic residues" evidence="1">
    <location>
        <begin position="434"/>
        <end position="444"/>
    </location>
</feature>
<evidence type="ECO:0000256" key="2">
    <source>
        <dbReference type="SAM" id="Phobius"/>
    </source>
</evidence>
<feature type="transmembrane region" description="Helical" evidence="2">
    <location>
        <begin position="552"/>
        <end position="572"/>
    </location>
</feature>